<feature type="transmembrane region" description="Helical" evidence="1">
    <location>
        <begin position="62"/>
        <end position="83"/>
    </location>
</feature>
<organism evidence="2 3">
    <name type="scientific">Falsiroseomonas bella</name>
    <dbReference type="NCBI Taxonomy" id="2184016"/>
    <lineage>
        <taxon>Bacteria</taxon>
        <taxon>Pseudomonadati</taxon>
        <taxon>Pseudomonadota</taxon>
        <taxon>Alphaproteobacteria</taxon>
        <taxon>Acetobacterales</taxon>
        <taxon>Roseomonadaceae</taxon>
        <taxon>Falsiroseomonas</taxon>
    </lineage>
</organism>
<evidence type="ECO:0000313" key="3">
    <source>
        <dbReference type="Proteomes" id="UP000245765"/>
    </source>
</evidence>
<dbReference type="AlphaFoldDB" id="A0A317FCG9"/>
<dbReference type="EMBL" id="QGNA01000003">
    <property type="protein sequence ID" value="PWS36791.1"/>
    <property type="molecule type" value="Genomic_DNA"/>
</dbReference>
<keyword evidence="1" id="KW-0812">Transmembrane</keyword>
<dbReference type="Proteomes" id="UP000245765">
    <property type="component" value="Unassembled WGS sequence"/>
</dbReference>
<protein>
    <recommendedName>
        <fullName evidence="4">FUSC family protein</fullName>
    </recommendedName>
</protein>
<keyword evidence="1" id="KW-0472">Membrane</keyword>
<evidence type="ECO:0008006" key="4">
    <source>
        <dbReference type="Google" id="ProtNLM"/>
    </source>
</evidence>
<keyword evidence="1" id="KW-1133">Transmembrane helix</keyword>
<evidence type="ECO:0000313" key="2">
    <source>
        <dbReference type="EMBL" id="PWS36791.1"/>
    </source>
</evidence>
<feature type="transmembrane region" description="Helical" evidence="1">
    <location>
        <begin position="103"/>
        <end position="122"/>
    </location>
</feature>
<accession>A0A317FCG9</accession>
<sequence length="126" mass="12361">MARAALWNVNCVARVLRMTGVVLVAIGAAGYLLPTGAVHWTALIPAILGVLALAASFARNAFVAAALGAVLCVVALTGGGSALPQVPALLAGEAGAAIASRAATALVAMLALAGMGWALAFGRRSV</sequence>
<gene>
    <name evidence="2" type="ORF">DFH01_16820</name>
</gene>
<feature type="transmembrane region" description="Helical" evidence="1">
    <location>
        <begin position="12"/>
        <end position="31"/>
    </location>
</feature>
<feature type="transmembrane region" description="Helical" evidence="1">
    <location>
        <begin position="37"/>
        <end position="55"/>
    </location>
</feature>
<name>A0A317FCG9_9PROT</name>
<proteinExistence type="predicted"/>
<evidence type="ECO:0000256" key="1">
    <source>
        <dbReference type="SAM" id="Phobius"/>
    </source>
</evidence>
<keyword evidence="3" id="KW-1185">Reference proteome</keyword>
<comment type="caution">
    <text evidence="2">The sequence shown here is derived from an EMBL/GenBank/DDBJ whole genome shotgun (WGS) entry which is preliminary data.</text>
</comment>
<reference evidence="3" key="1">
    <citation type="submission" date="2018-05" db="EMBL/GenBank/DDBJ databases">
        <authorList>
            <person name="Du Z."/>
            <person name="Wang X."/>
        </authorList>
    </citation>
    <scope>NUCLEOTIDE SEQUENCE [LARGE SCALE GENOMIC DNA]</scope>
    <source>
        <strain evidence="3">CQN31</strain>
    </source>
</reference>
<dbReference type="RefSeq" id="WP_109871582.1">
    <property type="nucleotide sequence ID" value="NZ_QGNA01000003.1"/>
</dbReference>